<sequence length="354" mass="40793">MTATDDKIAPTGVLFENETVDSEEAMKSEKKEENDKFVRQILWINVAHFTVLHIFAFYGLYLVFTSAKLATTFFAYILFVLGTFGISAGVHRLWSHKAYKAKFPLRVILMIFNSLAYQNSIWVWARDHRVHHKYSETDADPCNAKRGFFFSHVGWLMSKKHPDVTNIGKGVDLKDLEADPVVAFQKKYYFYLVALICIILPAVIPVMFWNESWTNAIFIPVFLRYTIGLNATWLVNSAAHMYGGRPYDKFINPSENFAVIIGTLGEGWHNFHHTFPWDYKTSELPHYVFNWTTGFIHLFAKIGWAYDLKSVSEQVVKARCKRTGDGSHEVWGWGDKDQTAEEREAAIIEHAKQN</sequence>
<name>Q4PP95_LYSTE</name>
<dbReference type="PRINTS" id="PR00075">
    <property type="entry name" value="FACDDSATRASE"/>
</dbReference>
<keyword evidence="8" id="KW-0408">Iron</keyword>
<dbReference type="EMBL" id="DQ062218">
    <property type="protein sequence ID" value="AAY63973.1"/>
    <property type="molecule type" value="mRNA"/>
</dbReference>
<evidence type="ECO:0000256" key="12">
    <source>
        <dbReference type="RuleBase" id="RU000581"/>
    </source>
</evidence>
<evidence type="ECO:0000256" key="6">
    <source>
        <dbReference type="ARBA" id="ARBA00022989"/>
    </source>
</evidence>
<evidence type="ECO:0000256" key="10">
    <source>
        <dbReference type="ARBA" id="ARBA00023136"/>
    </source>
</evidence>
<evidence type="ECO:0000256" key="1">
    <source>
        <dbReference type="ARBA" id="ARBA00004141"/>
    </source>
</evidence>
<evidence type="ECO:0000313" key="15">
    <source>
        <dbReference type="EMBL" id="AAY63973.1"/>
    </source>
</evidence>
<feature type="transmembrane region" description="Helical" evidence="13">
    <location>
        <begin position="41"/>
        <end position="61"/>
    </location>
</feature>
<keyword evidence="11 12" id="KW-0275">Fatty acid biosynthesis</keyword>
<evidence type="ECO:0000256" key="7">
    <source>
        <dbReference type="ARBA" id="ARBA00023002"/>
    </source>
</evidence>
<dbReference type="InterPro" id="IPR005804">
    <property type="entry name" value="FA_desaturase_dom"/>
</dbReference>
<evidence type="ECO:0000256" key="9">
    <source>
        <dbReference type="ARBA" id="ARBA00023098"/>
    </source>
</evidence>
<comment type="domain">
    <text evidence="12">The histidine box domains are involved in binding the catalytic metal ions.</text>
</comment>
<dbReference type="CDD" id="cd03505">
    <property type="entry name" value="Delta9-FADS-like"/>
    <property type="match status" value="1"/>
</dbReference>
<dbReference type="PANTHER" id="PTHR11351">
    <property type="entry name" value="ACYL-COA DESATURASE"/>
    <property type="match status" value="1"/>
</dbReference>
<keyword evidence="5" id="KW-0276">Fatty acid metabolism</keyword>
<comment type="similarity">
    <text evidence="2 12">Belongs to the fatty acid desaturase type 1 family.</text>
</comment>
<organism evidence="15">
    <name type="scientific">Lysiphlebus testaceipes</name>
    <name type="common">Greenbugs aphid parastoid</name>
    <dbReference type="NCBI Taxonomy" id="77504"/>
    <lineage>
        <taxon>Eukaryota</taxon>
        <taxon>Metazoa</taxon>
        <taxon>Ecdysozoa</taxon>
        <taxon>Arthropoda</taxon>
        <taxon>Hexapoda</taxon>
        <taxon>Insecta</taxon>
        <taxon>Pterygota</taxon>
        <taxon>Neoptera</taxon>
        <taxon>Endopterygota</taxon>
        <taxon>Hymenoptera</taxon>
        <taxon>Apocrita</taxon>
        <taxon>Ichneumonoidea</taxon>
        <taxon>Braconidae</taxon>
        <taxon>Aphidiinae</taxon>
        <taxon>Lysiphlebus</taxon>
    </lineage>
</organism>
<dbReference type="AlphaFoldDB" id="Q4PP95"/>
<evidence type="ECO:0000259" key="14">
    <source>
        <dbReference type="Pfam" id="PF00487"/>
    </source>
</evidence>
<reference evidence="15" key="1">
    <citation type="submission" date="2005-05" db="EMBL/GenBank/DDBJ databases">
        <title>Desaturase sequences from Lysiphlebus testaceipes.</title>
        <authorList>
            <person name="Weathersbee A.A. III"/>
            <person name="Hunter W.B."/>
            <person name="Panchal T.D."/>
            <person name="Dang P.M."/>
        </authorList>
    </citation>
    <scope>NUCLEOTIDE SEQUENCE</scope>
    <source>
        <strain evidence="15">Florida</strain>
    </source>
</reference>
<dbReference type="GO" id="GO:0005789">
    <property type="term" value="C:endoplasmic reticulum membrane"/>
    <property type="evidence" value="ECO:0007669"/>
    <property type="project" value="TreeGrafter"/>
</dbReference>
<keyword evidence="3 12" id="KW-0444">Lipid biosynthesis</keyword>
<feature type="domain" description="Fatty acid desaturase" evidence="14">
    <location>
        <begin position="77"/>
        <end position="280"/>
    </location>
</feature>
<dbReference type="GO" id="GO:0004768">
    <property type="term" value="F:stearoyl-CoA 9-desaturase activity"/>
    <property type="evidence" value="ECO:0007669"/>
    <property type="project" value="TreeGrafter"/>
</dbReference>
<keyword evidence="7 12" id="KW-0560">Oxidoreductase</keyword>
<dbReference type="InterPro" id="IPR015876">
    <property type="entry name" value="Acyl-CoA_DS"/>
</dbReference>
<dbReference type="Pfam" id="PF00487">
    <property type="entry name" value="FA_desaturase"/>
    <property type="match status" value="1"/>
</dbReference>
<feature type="transmembrane region" description="Helical" evidence="13">
    <location>
        <begin position="73"/>
        <end position="91"/>
    </location>
</feature>
<feature type="transmembrane region" description="Helical" evidence="13">
    <location>
        <begin position="188"/>
        <end position="209"/>
    </location>
</feature>
<evidence type="ECO:0000256" key="11">
    <source>
        <dbReference type="ARBA" id="ARBA00023160"/>
    </source>
</evidence>
<evidence type="ECO:0000256" key="2">
    <source>
        <dbReference type="ARBA" id="ARBA00009295"/>
    </source>
</evidence>
<comment type="subcellular location">
    <subcellularLocation>
        <location evidence="1">Membrane</location>
        <topology evidence="1">Multi-pass membrane protein</topology>
    </subcellularLocation>
</comment>
<evidence type="ECO:0000256" key="3">
    <source>
        <dbReference type="ARBA" id="ARBA00022516"/>
    </source>
</evidence>
<evidence type="ECO:0000256" key="4">
    <source>
        <dbReference type="ARBA" id="ARBA00022692"/>
    </source>
</evidence>
<evidence type="ECO:0000256" key="5">
    <source>
        <dbReference type="ARBA" id="ARBA00022832"/>
    </source>
</evidence>
<keyword evidence="9" id="KW-0443">Lipid metabolism</keyword>
<proteinExistence type="evidence at transcript level"/>
<dbReference type="GO" id="GO:0005506">
    <property type="term" value="F:iron ion binding"/>
    <property type="evidence" value="ECO:0007669"/>
    <property type="project" value="TreeGrafter"/>
</dbReference>
<evidence type="ECO:0000256" key="8">
    <source>
        <dbReference type="ARBA" id="ARBA00023004"/>
    </source>
</evidence>
<evidence type="ECO:0000256" key="13">
    <source>
        <dbReference type="SAM" id="Phobius"/>
    </source>
</evidence>
<keyword evidence="4 12" id="KW-0812">Transmembrane</keyword>
<accession>Q4PP95</accession>
<dbReference type="GO" id="GO:0006636">
    <property type="term" value="P:unsaturated fatty acid biosynthetic process"/>
    <property type="evidence" value="ECO:0007669"/>
    <property type="project" value="TreeGrafter"/>
</dbReference>
<dbReference type="PANTHER" id="PTHR11351:SF31">
    <property type="entry name" value="DESATURASE 1, ISOFORM A-RELATED"/>
    <property type="match status" value="1"/>
</dbReference>
<comment type="cofactor">
    <cofactor evidence="12">
        <name>Fe(2+)</name>
        <dbReference type="ChEBI" id="CHEBI:29033"/>
    </cofactor>
</comment>
<keyword evidence="6 13" id="KW-1133">Transmembrane helix</keyword>
<keyword evidence="10 13" id="KW-0472">Membrane</keyword>
<protein>
    <submittedName>
        <fullName evidence="15">Delta-9 desaturase 2</fullName>
    </submittedName>
</protein>